<dbReference type="EMBL" id="JBIPKE010000015">
    <property type="protein sequence ID" value="MFH6983354.1"/>
    <property type="molecule type" value="Genomic_DNA"/>
</dbReference>
<accession>A0ABW7N796</accession>
<proteinExistence type="predicted"/>
<keyword evidence="2" id="KW-1185">Reference proteome</keyword>
<organism evidence="1 2">
    <name type="scientific">Marinoscillum luteum</name>
    <dbReference type="NCBI Taxonomy" id="861051"/>
    <lineage>
        <taxon>Bacteria</taxon>
        <taxon>Pseudomonadati</taxon>
        <taxon>Bacteroidota</taxon>
        <taxon>Cytophagia</taxon>
        <taxon>Cytophagales</taxon>
        <taxon>Reichenbachiellaceae</taxon>
        <taxon>Marinoscillum</taxon>
    </lineage>
</organism>
<name>A0ABW7N796_9BACT</name>
<comment type="caution">
    <text evidence="1">The sequence shown here is derived from an EMBL/GenBank/DDBJ whole genome shotgun (WGS) entry which is preliminary data.</text>
</comment>
<reference evidence="1 2" key="1">
    <citation type="journal article" date="2013" name="Int. J. Syst. Evol. Microbiol.">
        <title>Marinoscillum luteum sp. nov., isolated from marine sediment.</title>
        <authorList>
            <person name="Cha I.T."/>
            <person name="Park S.J."/>
            <person name="Kim S.J."/>
            <person name="Kim J.G."/>
            <person name="Jung M.Y."/>
            <person name="Shin K.S."/>
            <person name="Kwon K.K."/>
            <person name="Yang S.H."/>
            <person name="Seo Y.S."/>
            <person name="Rhee S.K."/>
        </authorList>
    </citation>
    <scope>NUCLEOTIDE SEQUENCE [LARGE SCALE GENOMIC DNA]</scope>
    <source>
        <strain evidence="1 2">KCTC 23939</strain>
    </source>
</reference>
<evidence type="ECO:0000313" key="1">
    <source>
        <dbReference type="EMBL" id="MFH6983354.1"/>
    </source>
</evidence>
<dbReference type="RefSeq" id="WP_395416931.1">
    <property type="nucleotide sequence ID" value="NZ_JBIPKE010000015.1"/>
</dbReference>
<evidence type="ECO:0000313" key="2">
    <source>
        <dbReference type="Proteomes" id="UP001610063"/>
    </source>
</evidence>
<gene>
    <name evidence="1" type="ORF">ACHKAR_07895</name>
</gene>
<evidence type="ECO:0008006" key="3">
    <source>
        <dbReference type="Google" id="ProtNLM"/>
    </source>
</evidence>
<protein>
    <recommendedName>
        <fullName evidence="3">Response receiver domain-containing protein</fullName>
    </recommendedName>
</protein>
<dbReference type="Proteomes" id="UP001610063">
    <property type="component" value="Unassembled WGS sequence"/>
</dbReference>
<sequence>MEGVILFADDKLMDYTSVDGSSSHENQLFRALSASNPVLGVNERKQIERSINSIGSFSAVILDWQFDNEDNIADEPEDDETVGMVQKPSQIEHKTFELLMKNEFYSLVYVYSTAKEEIEAKYGDKLRERYKDRIEFRDKSNLSNTEQEAKELLEAIEKWKEDNKRISIPISWSQSINRSVQSIFASLNSVDPNWIKELYDTAKIDGVTPSVEVLNLFQNILSEKIIQDKFLREKIDEVASKNEELTDSEKYAELIRILYYGHTLSDDPIMTGDIFRFDEDRYGLIITPECDIRHISGDRKYEMLTFSKNDYKKGNYKLKAQIKSSPIIAKAEELKGSEFTKNQKVQLSKELNAQIKKAELDLQIEAFTQTNHPRLHILPCFEFELSNYSSIALIDFRSGLELVECQKVSVENRIGKLNTPYIQELRQRYLAYKGRVGVPGYSKKLREWLLSKN</sequence>